<evidence type="ECO:0000313" key="3">
    <source>
        <dbReference type="Proteomes" id="UP000429552"/>
    </source>
</evidence>
<evidence type="ECO:0000313" key="2">
    <source>
        <dbReference type="EMBL" id="GFE20375.1"/>
    </source>
</evidence>
<protein>
    <recommendedName>
        <fullName evidence="4">Pentapeptide repeat-containing protein</fullName>
    </recommendedName>
</protein>
<keyword evidence="1" id="KW-1133">Transmembrane helix</keyword>
<dbReference type="EMBL" id="BLIP01000001">
    <property type="protein sequence ID" value="GFE20375.1"/>
    <property type="molecule type" value="Genomic_DNA"/>
</dbReference>
<name>A0A640TFF3_STRNI</name>
<proteinExistence type="predicted"/>
<organism evidence="2 3">
    <name type="scientific">Streptomyces nigrescens</name>
    <dbReference type="NCBI Taxonomy" id="1920"/>
    <lineage>
        <taxon>Bacteria</taxon>
        <taxon>Bacillati</taxon>
        <taxon>Actinomycetota</taxon>
        <taxon>Actinomycetes</taxon>
        <taxon>Kitasatosporales</taxon>
        <taxon>Streptomycetaceae</taxon>
        <taxon>Streptomyces</taxon>
    </lineage>
</organism>
<comment type="caution">
    <text evidence="2">The sequence shown here is derived from an EMBL/GenBank/DDBJ whole genome shotgun (WGS) entry which is preliminary data.</text>
</comment>
<keyword evidence="1" id="KW-0472">Membrane</keyword>
<dbReference type="Proteomes" id="UP000429552">
    <property type="component" value="Unassembled WGS sequence"/>
</dbReference>
<accession>A0A640TFF3</accession>
<evidence type="ECO:0008006" key="4">
    <source>
        <dbReference type="Google" id="ProtNLM"/>
    </source>
</evidence>
<gene>
    <name evidence="2" type="ORF">Sliba_08280</name>
</gene>
<sequence length="593" mass="65107">MGGPDGLRHPRPTVLAGIRSEHETEDRAPWCDQPMTTSIPPEWPHCGHGADPDIDPVGCRGRRVEPFAECLAHLTDVDRTAYLATLSPGADVDHRGTTFAGELLNELFATLADPGTHLSKLGEALFEQAEFDCHVQFYRAEFSGRAGFDGAKFAGKFMSLEVKFDSLASFVGAEFRNAASFAAADFRGNVYFDEALFCSHTIFNLAVFRGSTGFGGAVFLGDVRFYKASFERTVMVGPLVSTGTLDFDAATFGTAVTIEAAAAAVYCWRTRWAATAALRLRYASVHLGYAVMEYPVSIATHSRPFTSDGTAEPGLGDDARARMMSLQGVDAAHLTLADVDLTDCFIAETIHLDQLRLEGRYVLPLTPSGVRWRGGLPTWWTPRRTLIEEHHWRASRSTGADGWTPAPAEVEVLEPVALAPVYRQLRKSFEDSKHEPGAADFYYGEMEMRRHADDIPRSERALLTTYWALSGYGLRAARALGWLAIAMTATILLMMGFGLPNEPPKQEITRERVGGHWKTIIDKPDPKNPTGDRFTGKRFEKALNVTLNSVVFRSSGQDLTTAGIYIEMTSRLTEPVLLGFAGLAVRGRVKRGS</sequence>
<reference evidence="2 3" key="1">
    <citation type="submission" date="2019-12" db="EMBL/GenBank/DDBJ databases">
        <title>Whole genome shotgun sequence of Streptomyces libani subsp. libani NBRC 13452.</title>
        <authorList>
            <person name="Ichikawa N."/>
            <person name="Kimura A."/>
            <person name="Kitahashi Y."/>
            <person name="Komaki H."/>
            <person name="Tamura T."/>
        </authorList>
    </citation>
    <scope>NUCLEOTIDE SEQUENCE [LARGE SCALE GENOMIC DNA]</scope>
    <source>
        <strain evidence="2 3">NBRC 13452</strain>
    </source>
</reference>
<evidence type="ECO:0000256" key="1">
    <source>
        <dbReference type="SAM" id="Phobius"/>
    </source>
</evidence>
<dbReference type="AlphaFoldDB" id="A0A640TFF3"/>
<feature type="transmembrane region" description="Helical" evidence="1">
    <location>
        <begin position="479"/>
        <end position="500"/>
    </location>
</feature>
<keyword evidence="1" id="KW-0812">Transmembrane</keyword>